<dbReference type="Proteomes" id="UP001253193">
    <property type="component" value="Unassembled WGS sequence"/>
</dbReference>
<reference evidence="3" key="1">
    <citation type="submission" date="2023-06" db="EMBL/GenBank/DDBJ databases">
        <title>Genomic Diversity of Vibrio spp. and Metagenomic Analysis of Pathogens in Florida Gulf Coastal Waters Following Hurricane Ian.</title>
        <authorList>
            <person name="Brumfield K.D."/>
        </authorList>
    </citation>
    <scope>NUCLEOTIDE SEQUENCE</scope>
    <source>
        <strain evidence="3">WBS2B-138</strain>
    </source>
</reference>
<dbReference type="RefSeq" id="WP_311019593.1">
    <property type="nucleotide sequence ID" value="NZ_JAUHGG010000003.1"/>
</dbReference>
<evidence type="ECO:0000313" key="4">
    <source>
        <dbReference type="Proteomes" id="UP001253193"/>
    </source>
</evidence>
<keyword evidence="2" id="KW-0732">Signal</keyword>
<feature type="chain" id="PRO_5043600279" evidence="2">
    <location>
        <begin position="21"/>
        <end position="238"/>
    </location>
</feature>
<protein>
    <submittedName>
        <fullName evidence="3">Uncharacterized protein</fullName>
    </submittedName>
</protein>
<proteinExistence type="predicted"/>
<name>A0AAW8Q2V7_VIBPH</name>
<accession>A0AAW8Q2V7</accession>
<evidence type="ECO:0000256" key="2">
    <source>
        <dbReference type="SAM" id="SignalP"/>
    </source>
</evidence>
<feature type="signal peptide" evidence="2">
    <location>
        <begin position="1"/>
        <end position="20"/>
    </location>
</feature>
<feature type="coiled-coil region" evidence="1">
    <location>
        <begin position="84"/>
        <end position="151"/>
    </location>
</feature>
<dbReference type="EMBL" id="JAUHGG010000003">
    <property type="protein sequence ID" value="MDS1820813.1"/>
    <property type="molecule type" value="Genomic_DNA"/>
</dbReference>
<gene>
    <name evidence="3" type="ORF">QX249_09115</name>
</gene>
<organism evidence="3 4">
    <name type="scientific">Vibrio parahaemolyticus</name>
    <dbReference type="NCBI Taxonomy" id="670"/>
    <lineage>
        <taxon>Bacteria</taxon>
        <taxon>Pseudomonadati</taxon>
        <taxon>Pseudomonadota</taxon>
        <taxon>Gammaproteobacteria</taxon>
        <taxon>Vibrionales</taxon>
        <taxon>Vibrionaceae</taxon>
        <taxon>Vibrio</taxon>
    </lineage>
</organism>
<sequence length="238" mass="27008">MIRKISLICLFSLTSFIAQASDYTSLIEGKKYSELKSSLYKEQPNVLDRKDGYSILDYAIAKKDKRAAIIIADYNNSSLSQRKLKAIEIEISELSSELKNTQNANKEIPAQLEKLIAERDKLKIEVSSESISKVEEKLAKLEEEAKNDKLDPVKAKLDLMEKHYKERLTELELELNNTIALAKSNNIQSEENSKLKSNIAELEKRIGSLEGQLMPIELKNATLESRAIFDEEIDLSVE</sequence>
<evidence type="ECO:0000256" key="1">
    <source>
        <dbReference type="SAM" id="Coils"/>
    </source>
</evidence>
<comment type="caution">
    <text evidence="3">The sequence shown here is derived from an EMBL/GenBank/DDBJ whole genome shotgun (WGS) entry which is preliminary data.</text>
</comment>
<dbReference type="AlphaFoldDB" id="A0AAW8Q2V7"/>
<keyword evidence="1" id="KW-0175">Coiled coil</keyword>
<feature type="coiled-coil region" evidence="1">
    <location>
        <begin position="185"/>
        <end position="212"/>
    </location>
</feature>
<evidence type="ECO:0000313" key="3">
    <source>
        <dbReference type="EMBL" id="MDS1820813.1"/>
    </source>
</evidence>